<accession>A0A8R7U762</accession>
<reference evidence="1" key="3">
    <citation type="submission" date="2022-06" db="UniProtKB">
        <authorList>
            <consortium name="EnsemblPlants"/>
        </authorList>
    </citation>
    <scope>IDENTIFICATION</scope>
</reference>
<reference evidence="1" key="2">
    <citation type="submission" date="2018-03" db="EMBL/GenBank/DDBJ databases">
        <title>The Triticum urartu genome reveals the dynamic nature of wheat genome evolution.</title>
        <authorList>
            <person name="Ling H."/>
            <person name="Ma B."/>
            <person name="Shi X."/>
            <person name="Liu H."/>
            <person name="Dong L."/>
            <person name="Sun H."/>
            <person name="Cao Y."/>
            <person name="Gao Q."/>
            <person name="Zheng S."/>
            <person name="Li Y."/>
            <person name="Yu Y."/>
            <person name="Du H."/>
            <person name="Qi M."/>
            <person name="Li Y."/>
            <person name="Yu H."/>
            <person name="Cui Y."/>
            <person name="Wang N."/>
            <person name="Chen C."/>
            <person name="Wu H."/>
            <person name="Zhao Y."/>
            <person name="Zhang J."/>
            <person name="Li Y."/>
            <person name="Zhou W."/>
            <person name="Zhang B."/>
            <person name="Hu W."/>
            <person name="Eijk M."/>
            <person name="Tang J."/>
            <person name="Witsenboer H."/>
            <person name="Zhao S."/>
            <person name="Li Z."/>
            <person name="Zhang A."/>
            <person name="Wang D."/>
            <person name="Liang C."/>
        </authorList>
    </citation>
    <scope>NUCLEOTIDE SEQUENCE [LARGE SCALE GENOMIC DNA]</scope>
    <source>
        <strain evidence="1">cv. G1812</strain>
    </source>
</reference>
<evidence type="ECO:0000313" key="2">
    <source>
        <dbReference type="Proteomes" id="UP000015106"/>
    </source>
</evidence>
<reference evidence="2" key="1">
    <citation type="journal article" date="2013" name="Nature">
        <title>Draft genome of the wheat A-genome progenitor Triticum urartu.</title>
        <authorList>
            <person name="Ling H.Q."/>
            <person name="Zhao S."/>
            <person name="Liu D."/>
            <person name="Wang J."/>
            <person name="Sun H."/>
            <person name="Zhang C."/>
            <person name="Fan H."/>
            <person name="Li D."/>
            <person name="Dong L."/>
            <person name="Tao Y."/>
            <person name="Gao C."/>
            <person name="Wu H."/>
            <person name="Li Y."/>
            <person name="Cui Y."/>
            <person name="Guo X."/>
            <person name="Zheng S."/>
            <person name="Wang B."/>
            <person name="Yu K."/>
            <person name="Liang Q."/>
            <person name="Yang W."/>
            <person name="Lou X."/>
            <person name="Chen J."/>
            <person name="Feng M."/>
            <person name="Jian J."/>
            <person name="Zhang X."/>
            <person name="Luo G."/>
            <person name="Jiang Y."/>
            <person name="Liu J."/>
            <person name="Wang Z."/>
            <person name="Sha Y."/>
            <person name="Zhang B."/>
            <person name="Wu H."/>
            <person name="Tang D."/>
            <person name="Shen Q."/>
            <person name="Xue P."/>
            <person name="Zou S."/>
            <person name="Wang X."/>
            <person name="Liu X."/>
            <person name="Wang F."/>
            <person name="Yang Y."/>
            <person name="An X."/>
            <person name="Dong Z."/>
            <person name="Zhang K."/>
            <person name="Zhang X."/>
            <person name="Luo M.C."/>
            <person name="Dvorak J."/>
            <person name="Tong Y."/>
            <person name="Wang J."/>
            <person name="Yang H."/>
            <person name="Li Z."/>
            <person name="Wang D."/>
            <person name="Zhang A."/>
            <person name="Wang J."/>
        </authorList>
    </citation>
    <scope>NUCLEOTIDE SEQUENCE</scope>
    <source>
        <strain evidence="2">cv. G1812</strain>
    </source>
</reference>
<sequence>MKSASFLFREVVLFPQNRFCSTMYLSKAVSFTFSLRYVGFPYRAVI</sequence>
<dbReference type="AlphaFoldDB" id="A0A8R7U762"/>
<dbReference type="Proteomes" id="UP000015106">
    <property type="component" value="Chromosome 4"/>
</dbReference>
<dbReference type="Gramene" id="TuG1812G0400002318.01.T01">
    <property type="protein sequence ID" value="TuG1812G0400002318.01.T01.cds429721"/>
    <property type="gene ID" value="TuG1812G0400002318.01"/>
</dbReference>
<organism evidence="1 2">
    <name type="scientific">Triticum urartu</name>
    <name type="common">Red wild einkorn</name>
    <name type="synonym">Crithodium urartu</name>
    <dbReference type="NCBI Taxonomy" id="4572"/>
    <lineage>
        <taxon>Eukaryota</taxon>
        <taxon>Viridiplantae</taxon>
        <taxon>Streptophyta</taxon>
        <taxon>Embryophyta</taxon>
        <taxon>Tracheophyta</taxon>
        <taxon>Spermatophyta</taxon>
        <taxon>Magnoliopsida</taxon>
        <taxon>Liliopsida</taxon>
        <taxon>Poales</taxon>
        <taxon>Poaceae</taxon>
        <taxon>BOP clade</taxon>
        <taxon>Pooideae</taxon>
        <taxon>Triticodae</taxon>
        <taxon>Triticeae</taxon>
        <taxon>Triticinae</taxon>
        <taxon>Triticum</taxon>
    </lineage>
</organism>
<proteinExistence type="predicted"/>
<keyword evidence="2" id="KW-1185">Reference proteome</keyword>
<dbReference type="EnsemblPlants" id="TuG1812G0400002318.01.T01">
    <property type="protein sequence ID" value="TuG1812G0400002318.01.T01.cds429721"/>
    <property type="gene ID" value="TuG1812G0400002318.01"/>
</dbReference>
<protein>
    <submittedName>
        <fullName evidence="1">Uncharacterized protein</fullName>
    </submittedName>
</protein>
<evidence type="ECO:0000313" key="1">
    <source>
        <dbReference type="EnsemblPlants" id="TuG1812G0400002318.01.T01.cds429721"/>
    </source>
</evidence>
<name>A0A8R7U762_TRIUA</name>